<dbReference type="SUPFAM" id="SSF51182">
    <property type="entry name" value="RmlC-like cupins"/>
    <property type="match status" value="1"/>
</dbReference>
<evidence type="ECO:0000313" key="9">
    <source>
        <dbReference type="EMBL" id="TKJ89349.1"/>
    </source>
</evidence>
<feature type="active site" description="Proton acceptor" evidence="5">
    <location>
        <position position="62"/>
    </location>
</feature>
<dbReference type="PANTHER" id="PTHR21047:SF2">
    <property type="entry name" value="THYMIDINE DIPHOSPHO-4-KETO-RHAMNOSE 3,5-EPIMERASE"/>
    <property type="match status" value="1"/>
</dbReference>
<evidence type="ECO:0000256" key="3">
    <source>
        <dbReference type="ARBA" id="ARBA00012098"/>
    </source>
</evidence>
<dbReference type="GO" id="GO:0000271">
    <property type="term" value="P:polysaccharide biosynthetic process"/>
    <property type="evidence" value="ECO:0007669"/>
    <property type="project" value="TreeGrafter"/>
</dbReference>
<comment type="catalytic activity">
    <reaction evidence="1 7">
        <text>dTDP-4-dehydro-6-deoxy-alpha-D-glucose = dTDP-4-dehydro-beta-L-rhamnose</text>
        <dbReference type="Rhea" id="RHEA:16969"/>
        <dbReference type="ChEBI" id="CHEBI:57649"/>
        <dbReference type="ChEBI" id="CHEBI:62830"/>
        <dbReference type="EC" id="5.1.3.13"/>
    </reaction>
</comment>
<evidence type="ECO:0000313" key="8">
    <source>
        <dbReference type="EMBL" id="MBD8105576.1"/>
    </source>
</evidence>
<accession>A0A4U3FAG0</accession>
<evidence type="ECO:0000256" key="7">
    <source>
        <dbReference type="RuleBase" id="RU364069"/>
    </source>
</evidence>
<dbReference type="GO" id="GO:0005829">
    <property type="term" value="C:cytosol"/>
    <property type="evidence" value="ECO:0007669"/>
    <property type="project" value="TreeGrafter"/>
</dbReference>
<evidence type="ECO:0000256" key="1">
    <source>
        <dbReference type="ARBA" id="ARBA00001298"/>
    </source>
</evidence>
<evidence type="ECO:0000313" key="11">
    <source>
        <dbReference type="Proteomes" id="UP000661012"/>
    </source>
</evidence>
<protein>
    <recommendedName>
        <fullName evidence="4 7">dTDP-4-dehydrorhamnose 3,5-epimerase</fullName>
        <ecNumber evidence="3 7">5.1.3.13</ecNumber>
    </recommendedName>
    <alternativeName>
        <fullName evidence="7">Thymidine diphospho-4-keto-rhamnose 3,5-epimerase</fullName>
    </alternativeName>
</protein>
<dbReference type="InterPro" id="IPR014710">
    <property type="entry name" value="RmlC-like_jellyroll"/>
</dbReference>
<dbReference type="CDD" id="cd00438">
    <property type="entry name" value="cupin_RmlC"/>
    <property type="match status" value="1"/>
</dbReference>
<dbReference type="InterPro" id="IPR011051">
    <property type="entry name" value="RmlC_Cupin_sf"/>
</dbReference>
<comment type="subunit">
    <text evidence="7">Homodimer.</text>
</comment>
<dbReference type="Proteomes" id="UP000306393">
    <property type="component" value="Unassembled WGS sequence"/>
</dbReference>
<comment type="caution">
    <text evidence="9">The sequence shown here is derived from an EMBL/GenBank/DDBJ whole genome shotgun (WGS) entry which is preliminary data.</text>
</comment>
<keyword evidence="7 8" id="KW-0413">Isomerase</keyword>
<dbReference type="PANTHER" id="PTHR21047">
    <property type="entry name" value="DTDP-6-DEOXY-D-GLUCOSE-3,5 EPIMERASE"/>
    <property type="match status" value="1"/>
</dbReference>
<dbReference type="Proteomes" id="UP000661012">
    <property type="component" value="Unassembled WGS sequence"/>
</dbReference>
<dbReference type="EMBL" id="JACYNN010000002">
    <property type="protein sequence ID" value="MBD8105576.1"/>
    <property type="molecule type" value="Genomic_DNA"/>
</dbReference>
<dbReference type="AlphaFoldDB" id="A0A4U3FAG0"/>
<dbReference type="EC" id="5.1.3.13" evidence="3 7"/>
<evidence type="ECO:0000256" key="2">
    <source>
        <dbReference type="ARBA" id="ARBA00001997"/>
    </source>
</evidence>
<comment type="pathway">
    <text evidence="7">Carbohydrate biosynthesis; dTDP-L-rhamnose biosynthesis.</text>
</comment>
<dbReference type="OrthoDB" id="9800680at2"/>
<dbReference type="RefSeq" id="WP_137269452.1">
    <property type="nucleotide sequence ID" value="NZ_JACYNM010000004.1"/>
</dbReference>
<dbReference type="NCBIfam" id="TIGR01221">
    <property type="entry name" value="rmlC"/>
    <property type="match status" value="1"/>
</dbReference>
<dbReference type="Pfam" id="PF00908">
    <property type="entry name" value="dTDP_sugar_isom"/>
    <property type="match status" value="1"/>
</dbReference>
<comment type="function">
    <text evidence="2 7">Catalyzes the epimerization of the C3' and C5'positions of dTDP-6-deoxy-D-xylo-4-hexulose, forming dTDP-6-deoxy-L-lyxo-4-hexulose.</text>
</comment>
<reference evidence="8 11" key="2">
    <citation type="journal article" date="2020" name="FEMS Microbiol. Ecol.">
        <title>Temporal dynamics of bacterial communities during seed development and maturation.</title>
        <authorList>
            <person name="Chesneau G."/>
            <person name="Torres-Cortes G."/>
            <person name="Briand M."/>
            <person name="Darrasse A."/>
            <person name="Preveaux A."/>
            <person name="Marais C."/>
            <person name="Jacques M.A."/>
            <person name="Shade A."/>
            <person name="Barret M."/>
        </authorList>
    </citation>
    <scope>NUCLEOTIDE SEQUENCE [LARGE SCALE GENOMIC DNA]</scope>
    <source>
        <strain evidence="8 11">CFBP13732</strain>
    </source>
</reference>
<evidence type="ECO:0000256" key="6">
    <source>
        <dbReference type="PIRSR" id="PIRSR600888-3"/>
    </source>
</evidence>
<evidence type="ECO:0000313" key="10">
    <source>
        <dbReference type="Proteomes" id="UP000306393"/>
    </source>
</evidence>
<comment type="similarity">
    <text evidence="7">Belongs to the dTDP-4-dehydrorhamnose 3,5-epimerase family.</text>
</comment>
<dbReference type="Gene3D" id="2.60.120.10">
    <property type="entry name" value="Jelly Rolls"/>
    <property type="match status" value="1"/>
</dbReference>
<dbReference type="GO" id="GO:0008830">
    <property type="term" value="F:dTDP-4-dehydrorhamnose 3,5-epimerase activity"/>
    <property type="evidence" value="ECO:0007669"/>
    <property type="project" value="UniProtKB-UniRule"/>
</dbReference>
<sequence length="185" mass="21294">MKIVETKIDGVFIIEPKVYLDNRGFFFESFNHKQFCEGIGKDVNFKQDNHSRSQKGVLRGLHFQNSPHEQGKLVRCTKGEVFDVVIDLRTGSESFGNWYGTVLSEDNKKQLWIPEGCAHGFMTLSEEADFLYKTTDYYHPESECCIIWNDADLDIRWPSGNVTVSEKDNKGSSFKAWVELTRHAD</sequence>
<evidence type="ECO:0000256" key="4">
    <source>
        <dbReference type="ARBA" id="ARBA00019595"/>
    </source>
</evidence>
<feature type="site" description="Participates in a stacking interaction with the thymidine ring of dTDP-4-oxo-6-deoxyglucose" evidence="6">
    <location>
        <position position="138"/>
    </location>
</feature>
<dbReference type="UniPathway" id="UPA00124"/>
<reference evidence="9 10" key="1">
    <citation type="journal article" date="2019" name="Sci. Rep.">
        <title>Differences in resource use lead to coexistence of seed-transmitted microbial populations.</title>
        <authorList>
            <person name="Torres-Cortes G."/>
            <person name="Garcia B.J."/>
            <person name="Compant S."/>
            <person name="Rezki S."/>
            <person name="Jones P."/>
            <person name="Preveaux A."/>
            <person name="Briand M."/>
            <person name="Roulet A."/>
            <person name="Bouchez O."/>
            <person name="Jacobson D."/>
            <person name="Barret M."/>
        </authorList>
    </citation>
    <scope>NUCLEOTIDE SEQUENCE [LARGE SCALE GENOMIC DNA]</scope>
    <source>
        <strain evidence="9 10">CFBP13511</strain>
    </source>
</reference>
<name>A0A4U3FAG0_9GAMM</name>
<dbReference type="GO" id="GO:0019305">
    <property type="term" value="P:dTDP-rhamnose biosynthetic process"/>
    <property type="evidence" value="ECO:0007669"/>
    <property type="project" value="UniProtKB-UniRule"/>
</dbReference>
<dbReference type="InterPro" id="IPR000888">
    <property type="entry name" value="RmlC-like"/>
</dbReference>
<gene>
    <name evidence="9" type="primary">rfbC</name>
    <name evidence="9" type="ORF">EpCFBP13511_13665</name>
    <name evidence="8" type="ORF">IFT93_03960</name>
</gene>
<keyword evidence="11" id="KW-1185">Reference proteome</keyword>
<feature type="active site" description="Proton donor" evidence="5">
    <location>
        <position position="132"/>
    </location>
</feature>
<evidence type="ECO:0000256" key="5">
    <source>
        <dbReference type="PIRSR" id="PIRSR600888-1"/>
    </source>
</evidence>
<proteinExistence type="inferred from homology"/>
<organism evidence="9 10">
    <name type="scientific">Erwinia persicina</name>
    <dbReference type="NCBI Taxonomy" id="55211"/>
    <lineage>
        <taxon>Bacteria</taxon>
        <taxon>Pseudomonadati</taxon>
        <taxon>Pseudomonadota</taxon>
        <taxon>Gammaproteobacteria</taxon>
        <taxon>Enterobacterales</taxon>
        <taxon>Erwiniaceae</taxon>
        <taxon>Erwinia</taxon>
    </lineage>
</organism>
<dbReference type="EMBL" id="QGAC01000012">
    <property type="protein sequence ID" value="TKJ89349.1"/>
    <property type="molecule type" value="Genomic_DNA"/>
</dbReference>